<evidence type="ECO:0000313" key="2">
    <source>
        <dbReference type="EMBL" id="RDE10456.1"/>
    </source>
</evidence>
<accession>A0A369W6Y7</accession>
<gene>
    <name evidence="2" type="ORF">DVH29_00440</name>
</gene>
<feature type="region of interest" description="Disordered" evidence="1">
    <location>
        <begin position="1"/>
        <end position="21"/>
    </location>
</feature>
<dbReference type="EMBL" id="QQNH01000001">
    <property type="protein sequence ID" value="RDE10456.1"/>
    <property type="molecule type" value="Genomic_DNA"/>
</dbReference>
<reference evidence="3" key="1">
    <citation type="submission" date="2018-07" db="EMBL/GenBank/DDBJ databases">
        <authorList>
            <person name="Liu B.-T."/>
            <person name="Du Z."/>
        </authorList>
    </citation>
    <scope>NUCLEOTIDE SEQUENCE [LARGE SCALE GENOMIC DNA]</scope>
    <source>
        <strain evidence="3">XYN52</strain>
    </source>
</reference>
<dbReference type="RefSeq" id="WP_114644178.1">
    <property type="nucleotide sequence ID" value="NZ_QQNH01000001.1"/>
</dbReference>
<comment type="caution">
    <text evidence="2">The sequence shown here is derived from an EMBL/GenBank/DDBJ whole genome shotgun (WGS) entry which is preliminary data.</text>
</comment>
<name>A0A369W6Y7_9HYPH</name>
<sequence>MPLANTPHGATPVPPRATAGRERHGDAALAAFLDMLAHVTVEAPIFHSFPGALRADLLAPIWTWMARDIAGSVAARLGDAIASGAEPPAAFGAMLPEILDALKANAEAERLDADRQRRNTIQMGGDGARAMLPRVIMAMRRRPLLEQAAKFGTAVGTLADEAAIGTALQTISIANPVTRALWMQVMVDHIGNPSRMMAAVSALSGGAEEKTVLAAGYGPLVDAILSHAQSQIGLVASRPALFGDIDGACKAIDRFHRLVRALNYTLEIDRRSPWGRIIADLTGRMSERLERPLREVNANITQALRRPRDNDRIDPDKILEGFNGLYLLMAVRASRDSLAVNALLDQAWTDTGRTLELLIARALDAYRANPDDGVARERFDAGIKMAEIRFNAEYADILKRARETAARRSAVS</sequence>
<protein>
    <submittedName>
        <fullName evidence="2">Uncharacterized protein</fullName>
    </submittedName>
</protein>
<evidence type="ECO:0000256" key="1">
    <source>
        <dbReference type="SAM" id="MobiDB-lite"/>
    </source>
</evidence>
<keyword evidence="3" id="KW-1185">Reference proteome</keyword>
<proteinExistence type="predicted"/>
<dbReference type="AlphaFoldDB" id="A0A369W6Y7"/>
<dbReference type="Proteomes" id="UP000253759">
    <property type="component" value="Unassembled WGS sequence"/>
</dbReference>
<dbReference type="OrthoDB" id="7941864at2"/>
<organism evidence="2 3">
    <name type="scientific">Pelagibacterium lacus</name>
    <dbReference type="NCBI Taxonomy" id="2282655"/>
    <lineage>
        <taxon>Bacteria</taxon>
        <taxon>Pseudomonadati</taxon>
        <taxon>Pseudomonadota</taxon>
        <taxon>Alphaproteobacteria</taxon>
        <taxon>Hyphomicrobiales</taxon>
        <taxon>Devosiaceae</taxon>
        <taxon>Pelagibacterium</taxon>
    </lineage>
</organism>
<evidence type="ECO:0000313" key="3">
    <source>
        <dbReference type="Proteomes" id="UP000253759"/>
    </source>
</evidence>